<evidence type="ECO:0000256" key="4">
    <source>
        <dbReference type="ARBA" id="ARBA00022801"/>
    </source>
</evidence>
<dbReference type="InterPro" id="IPR051458">
    <property type="entry name" value="Cyt/Met_Dipeptidase"/>
</dbReference>
<dbReference type="Gene3D" id="3.30.70.360">
    <property type="match status" value="1"/>
</dbReference>
<name>A0AAD7KK18_9AGAR</name>
<keyword evidence="3" id="KW-0479">Metal-binding</keyword>
<dbReference type="GO" id="GO:0008233">
    <property type="term" value="F:peptidase activity"/>
    <property type="evidence" value="ECO:0007669"/>
    <property type="project" value="UniProtKB-KW"/>
</dbReference>
<dbReference type="GO" id="GO:0046872">
    <property type="term" value="F:metal ion binding"/>
    <property type="evidence" value="ECO:0007669"/>
    <property type="project" value="UniProtKB-KW"/>
</dbReference>
<evidence type="ECO:0000259" key="5">
    <source>
        <dbReference type="Pfam" id="PF07687"/>
    </source>
</evidence>
<evidence type="ECO:0000256" key="2">
    <source>
        <dbReference type="ARBA" id="ARBA00022670"/>
    </source>
</evidence>
<keyword evidence="7" id="KW-1185">Reference proteome</keyword>
<dbReference type="EMBL" id="JARJLG010000001">
    <property type="protein sequence ID" value="KAJ7784918.1"/>
    <property type="molecule type" value="Genomic_DNA"/>
</dbReference>
<dbReference type="CDD" id="cd05676">
    <property type="entry name" value="M20_dipept_like_CNDP"/>
    <property type="match status" value="1"/>
</dbReference>
<evidence type="ECO:0000313" key="7">
    <source>
        <dbReference type="Proteomes" id="UP001215280"/>
    </source>
</evidence>
<accession>A0AAD7KK18</accession>
<dbReference type="GO" id="GO:0006508">
    <property type="term" value="P:proteolysis"/>
    <property type="evidence" value="ECO:0007669"/>
    <property type="project" value="UniProtKB-KW"/>
</dbReference>
<dbReference type="AlphaFoldDB" id="A0AAD7KK18"/>
<reference evidence="6" key="1">
    <citation type="submission" date="2023-03" db="EMBL/GenBank/DDBJ databases">
        <title>Massive genome expansion in bonnet fungi (Mycena s.s.) driven by repeated elements and novel gene families across ecological guilds.</title>
        <authorList>
            <consortium name="Lawrence Berkeley National Laboratory"/>
            <person name="Harder C.B."/>
            <person name="Miyauchi S."/>
            <person name="Viragh M."/>
            <person name="Kuo A."/>
            <person name="Thoen E."/>
            <person name="Andreopoulos B."/>
            <person name="Lu D."/>
            <person name="Skrede I."/>
            <person name="Drula E."/>
            <person name="Henrissat B."/>
            <person name="Morin E."/>
            <person name="Kohler A."/>
            <person name="Barry K."/>
            <person name="LaButti K."/>
            <person name="Morin E."/>
            <person name="Salamov A."/>
            <person name="Lipzen A."/>
            <person name="Mereny Z."/>
            <person name="Hegedus B."/>
            <person name="Baldrian P."/>
            <person name="Stursova M."/>
            <person name="Weitz H."/>
            <person name="Taylor A."/>
            <person name="Grigoriev I.V."/>
            <person name="Nagy L.G."/>
            <person name="Martin F."/>
            <person name="Kauserud H."/>
        </authorList>
    </citation>
    <scope>NUCLEOTIDE SEQUENCE</scope>
    <source>
        <strain evidence="6">CBHHK188m</strain>
    </source>
</reference>
<organism evidence="6 7">
    <name type="scientific">Mycena maculata</name>
    <dbReference type="NCBI Taxonomy" id="230809"/>
    <lineage>
        <taxon>Eukaryota</taxon>
        <taxon>Fungi</taxon>
        <taxon>Dikarya</taxon>
        <taxon>Basidiomycota</taxon>
        <taxon>Agaricomycotina</taxon>
        <taxon>Agaricomycetes</taxon>
        <taxon>Agaricomycetidae</taxon>
        <taxon>Agaricales</taxon>
        <taxon>Marasmiineae</taxon>
        <taxon>Mycenaceae</taxon>
        <taxon>Mycena</taxon>
    </lineage>
</organism>
<gene>
    <name evidence="6" type="ORF">DFH07DRAFT_786279</name>
</gene>
<proteinExistence type="inferred from homology"/>
<evidence type="ECO:0000313" key="6">
    <source>
        <dbReference type="EMBL" id="KAJ7784918.1"/>
    </source>
</evidence>
<dbReference type="Pfam" id="PF01546">
    <property type="entry name" value="Peptidase_M20"/>
    <property type="match status" value="2"/>
</dbReference>
<dbReference type="Gene3D" id="3.40.630.10">
    <property type="entry name" value="Zn peptidases"/>
    <property type="match status" value="1"/>
</dbReference>
<dbReference type="SUPFAM" id="SSF53187">
    <property type="entry name" value="Zn-dependent exopeptidases"/>
    <property type="match status" value="1"/>
</dbReference>
<dbReference type="PANTHER" id="PTHR43270:SF4">
    <property type="entry name" value="CARNOSINE DIPEPTIDASE 2, ISOFORM A"/>
    <property type="match status" value="1"/>
</dbReference>
<evidence type="ECO:0000256" key="3">
    <source>
        <dbReference type="ARBA" id="ARBA00022723"/>
    </source>
</evidence>
<protein>
    <submittedName>
        <fullName evidence="6">CNDP dipeptidase</fullName>
    </submittedName>
</protein>
<comment type="caution">
    <text evidence="6">The sequence shown here is derived from an EMBL/GenBank/DDBJ whole genome shotgun (WGS) entry which is preliminary data.</text>
</comment>
<feature type="domain" description="Peptidase M20 dimerisation" evidence="5">
    <location>
        <begin position="248"/>
        <end position="398"/>
    </location>
</feature>
<dbReference type="PANTHER" id="PTHR43270">
    <property type="entry name" value="BETA-ALA-HIS DIPEPTIDASE"/>
    <property type="match status" value="1"/>
</dbReference>
<sequence length="533" mass="58480">MSPSALNKDVGAYLDDPKNIERFINRLRDAVKIDSISGEPARRQRVIDMGEWLNQRLTDLGVTTELRDLGYEAGVFVDNVPVKLPPVILGRIGDDKNKKTVLIYGHYDVQPAAKEDGWITEPFELDVKADHKPGEKYDAEKRYGQMIGRGSSDDKGPILGWLNVLEAHNPTPQKPDEAKPKADPEWPTIPLPVNLRFCFEGMEESGSEGLDALIQKEANQEVGWFKGVDCVCISDNYWLGTTTPALTYGLRGLAYFKITVSGPARDLHSGVFGRAVHEPMTDLISLMSRLVDPAGNILVPGVDNVGPASTDELDIYEKLDYGLEDIKAAVGANIALSADRVQVMMGRMRMPSLSLHGIEGAFSGPGAKTVIPASVSGKFSIRLVPEQIKKQTPEEIAAKKPAEKLVDTVTALVTAYLESEFAKLGSKNRLTIEMLHGGEPWLEDPKHWSYAAAKKATEDEYGRPPDLTREGGSIPVTLTFAQSLEKNVLLLPMGRGDDGAHSTNEKLDKTNFVKGTKLFARYLYEIAEPNVGN</sequence>
<keyword evidence="2" id="KW-0645">Protease</keyword>
<comment type="similarity">
    <text evidence="1">Belongs to the peptidase M20A family.</text>
</comment>
<evidence type="ECO:0000256" key="1">
    <source>
        <dbReference type="ARBA" id="ARBA00006247"/>
    </source>
</evidence>
<dbReference type="Pfam" id="PF07687">
    <property type="entry name" value="M20_dimer"/>
    <property type="match status" value="1"/>
</dbReference>
<keyword evidence="4" id="KW-0378">Hydrolase</keyword>
<dbReference type="Proteomes" id="UP001215280">
    <property type="component" value="Unassembled WGS sequence"/>
</dbReference>
<dbReference type="InterPro" id="IPR011650">
    <property type="entry name" value="Peptidase_M20_dimer"/>
</dbReference>
<dbReference type="InterPro" id="IPR002933">
    <property type="entry name" value="Peptidase_M20"/>
</dbReference>